<dbReference type="EMBL" id="GIFC01013534">
    <property type="protein sequence ID" value="MXU95617.1"/>
    <property type="molecule type" value="Transcribed_RNA"/>
</dbReference>
<name>A0A6B0V0G0_IXORI</name>
<protein>
    <submittedName>
        <fullName evidence="1">Putative secreted protein</fullName>
    </submittedName>
</protein>
<reference evidence="1" key="1">
    <citation type="submission" date="2019-12" db="EMBL/GenBank/DDBJ databases">
        <title>An insight into the sialome of adult female Ixodes ricinus ticks feeding for 6 days.</title>
        <authorList>
            <person name="Perner J."/>
            <person name="Ribeiro J.M.C."/>
        </authorList>
    </citation>
    <scope>NUCLEOTIDE SEQUENCE</scope>
    <source>
        <strain evidence="1">Semi-engorged</strain>
        <tissue evidence="1">Salivary glands</tissue>
    </source>
</reference>
<accession>A0A6B0V0G0</accession>
<organism evidence="1">
    <name type="scientific">Ixodes ricinus</name>
    <name type="common">Common tick</name>
    <name type="synonym">Acarus ricinus</name>
    <dbReference type="NCBI Taxonomy" id="34613"/>
    <lineage>
        <taxon>Eukaryota</taxon>
        <taxon>Metazoa</taxon>
        <taxon>Ecdysozoa</taxon>
        <taxon>Arthropoda</taxon>
        <taxon>Chelicerata</taxon>
        <taxon>Arachnida</taxon>
        <taxon>Acari</taxon>
        <taxon>Parasitiformes</taxon>
        <taxon>Ixodida</taxon>
        <taxon>Ixodoidea</taxon>
        <taxon>Ixodidae</taxon>
        <taxon>Ixodinae</taxon>
        <taxon>Ixodes</taxon>
    </lineage>
</organism>
<evidence type="ECO:0000313" key="1">
    <source>
        <dbReference type="EMBL" id="MXU95617.1"/>
    </source>
</evidence>
<sequence length="190" mass="21723">MFCNVTISNTLWRVLMEFSLLLVSSLALLTAHSVYSPLNVRLGGPGITRPRLCFQTLFPHHMEIISWALVSSSFSMEATSAFQASRRFFMHPICSLERTLGWTQFMCTFESTWSMVPFTRPRLRAFITSSSTSFRGSCVSSAMSLKVRTRWLPGRRKVISIRHNRHIFWRRDSSRAARSGCCAQEDLSNS</sequence>
<dbReference type="AlphaFoldDB" id="A0A6B0V0G0"/>
<proteinExistence type="predicted"/>